<evidence type="ECO:0000259" key="4">
    <source>
        <dbReference type="PROSITE" id="PS51118"/>
    </source>
</evidence>
<keyword evidence="1" id="KW-0805">Transcription regulation</keyword>
<dbReference type="Gene3D" id="1.10.10.10">
    <property type="entry name" value="Winged helix-like DNA-binding domain superfamily/Winged helix DNA-binding domain"/>
    <property type="match status" value="1"/>
</dbReference>
<gene>
    <name evidence="5" type="ORF">LKACC12383_01529</name>
</gene>
<evidence type="ECO:0000256" key="2">
    <source>
        <dbReference type="ARBA" id="ARBA00023125"/>
    </source>
</evidence>
<dbReference type="InterPro" id="IPR036390">
    <property type="entry name" value="WH_DNA-bd_sf"/>
</dbReference>
<proteinExistence type="predicted"/>
<dbReference type="PROSITE" id="PS51118">
    <property type="entry name" value="HTH_HXLR"/>
    <property type="match status" value="1"/>
</dbReference>
<dbReference type="AlphaFoldDB" id="A0A210P986"/>
<accession>A0A210P986</accession>
<dbReference type="GO" id="GO:0003677">
    <property type="term" value="F:DNA binding"/>
    <property type="evidence" value="ECO:0007669"/>
    <property type="project" value="UniProtKB-KW"/>
</dbReference>
<comment type="caution">
    <text evidence="5">The sequence shown here is derived from an EMBL/GenBank/DDBJ whole genome shotgun (WGS) entry which is preliminary data.</text>
</comment>
<dbReference type="Proteomes" id="UP000196649">
    <property type="component" value="Unassembled WGS sequence"/>
</dbReference>
<protein>
    <submittedName>
        <fullName evidence="5">Putative HTH-type transcriptional regulator YdzF</fullName>
    </submittedName>
</protein>
<keyword evidence="3" id="KW-0804">Transcription</keyword>
<dbReference type="EMBL" id="MXAL01000006">
    <property type="protein sequence ID" value="OWF33039.1"/>
    <property type="molecule type" value="Genomic_DNA"/>
</dbReference>
<dbReference type="InterPro" id="IPR002577">
    <property type="entry name" value="HTH_HxlR"/>
</dbReference>
<evidence type="ECO:0000256" key="1">
    <source>
        <dbReference type="ARBA" id="ARBA00023015"/>
    </source>
</evidence>
<dbReference type="InterPro" id="IPR036388">
    <property type="entry name" value="WH-like_DNA-bd_sf"/>
</dbReference>
<dbReference type="SUPFAM" id="SSF46785">
    <property type="entry name" value="Winged helix' DNA-binding domain"/>
    <property type="match status" value="1"/>
</dbReference>
<sequence length="137" mass="15907">MISVYNIFDVTKENKGTIKIDSIGETFMKKTDEEVFIDCPVAGVQKIVRGKWNMVIMYFLHQQTLRFGELSRKLPTVTQAQLTKELRMLESYGLINRKVYPQVPPKVEYSVTEMGEQFMPVLKALEKFADTYETEKV</sequence>
<evidence type="ECO:0000313" key="5">
    <source>
        <dbReference type="EMBL" id="OWF33039.1"/>
    </source>
</evidence>
<evidence type="ECO:0000256" key="3">
    <source>
        <dbReference type="ARBA" id="ARBA00023163"/>
    </source>
</evidence>
<organism evidence="5 6">
    <name type="scientific">Companilactobacillus kimchii</name>
    <dbReference type="NCBI Taxonomy" id="2801452"/>
    <lineage>
        <taxon>Bacteria</taxon>
        <taxon>Bacillati</taxon>
        <taxon>Bacillota</taxon>
        <taxon>Bacilli</taxon>
        <taxon>Lactobacillales</taxon>
        <taxon>Lactobacillaceae</taxon>
        <taxon>Companilactobacillus</taxon>
    </lineage>
</organism>
<name>A0A210P986_9LACO</name>
<dbReference type="PANTHER" id="PTHR33204:SF29">
    <property type="entry name" value="TRANSCRIPTIONAL REGULATOR"/>
    <property type="match status" value="1"/>
</dbReference>
<dbReference type="PANTHER" id="PTHR33204">
    <property type="entry name" value="TRANSCRIPTIONAL REGULATOR, MARR FAMILY"/>
    <property type="match status" value="1"/>
</dbReference>
<keyword evidence="2" id="KW-0238">DNA-binding</keyword>
<feature type="domain" description="HTH hxlR-type" evidence="4">
    <location>
        <begin position="39"/>
        <end position="137"/>
    </location>
</feature>
<dbReference type="Pfam" id="PF01638">
    <property type="entry name" value="HxlR"/>
    <property type="match status" value="1"/>
</dbReference>
<reference evidence="5 6" key="1">
    <citation type="submission" date="2017-03" db="EMBL/GenBank/DDBJ databases">
        <title>Genome sequence of Lactobacillus kimchii KACC 12383.</title>
        <authorList>
            <person name="Chun J."/>
        </authorList>
    </citation>
    <scope>NUCLEOTIDE SEQUENCE [LARGE SCALE GENOMIC DNA]</scope>
    <source>
        <strain evidence="5 6">KACC 12383</strain>
    </source>
</reference>
<evidence type="ECO:0000313" key="6">
    <source>
        <dbReference type="Proteomes" id="UP000196649"/>
    </source>
</evidence>